<dbReference type="OrthoDB" id="9811097at2"/>
<dbReference type="CDD" id="cd03768">
    <property type="entry name" value="SR_ResInv"/>
    <property type="match status" value="1"/>
</dbReference>
<dbReference type="SUPFAM" id="SSF53041">
    <property type="entry name" value="Resolvase-like"/>
    <property type="match status" value="1"/>
</dbReference>
<dbReference type="InterPro" id="IPR006118">
    <property type="entry name" value="Recombinase_CS"/>
</dbReference>
<dbReference type="Proteomes" id="UP000021369">
    <property type="component" value="Unassembled WGS sequence"/>
</dbReference>
<dbReference type="Pfam" id="PF07508">
    <property type="entry name" value="Recombinase"/>
    <property type="match status" value="1"/>
</dbReference>
<dbReference type="GO" id="GO:0000150">
    <property type="term" value="F:DNA strand exchange activity"/>
    <property type="evidence" value="ECO:0007669"/>
    <property type="project" value="InterPro"/>
</dbReference>
<dbReference type="InterPro" id="IPR036162">
    <property type="entry name" value="Resolvase-like_N_sf"/>
</dbReference>
<dbReference type="AlphaFoldDB" id="A0A011VVJ5"/>
<evidence type="ECO:0000313" key="8">
    <source>
        <dbReference type="EMBL" id="EXM38598.1"/>
    </source>
</evidence>
<dbReference type="PATRIC" id="fig|1341156.4.peg.2622"/>
<reference evidence="8 9" key="1">
    <citation type="submission" date="2013-06" db="EMBL/GenBank/DDBJ databases">
        <title>Rumen cellulosomics: divergent fiber-degrading strategies revealed by comparative genome-wide analysis of six Ruminococcal strains.</title>
        <authorList>
            <person name="Dassa B."/>
            <person name="Borovok I."/>
            <person name="Lamed R."/>
            <person name="Flint H."/>
            <person name="Yeoman C.J."/>
            <person name="White B."/>
            <person name="Bayer E.A."/>
        </authorList>
    </citation>
    <scope>NUCLEOTIDE SEQUENCE [LARGE SCALE GENOMIC DNA]</scope>
    <source>
        <strain evidence="8 9">SY3</strain>
    </source>
</reference>
<dbReference type="PANTHER" id="PTHR30461">
    <property type="entry name" value="DNA-INVERTASE FROM LAMBDOID PROPHAGE"/>
    <property type="match status" value="1"/>
</dbReference>
<dbReference type="RefSeq" id="WP_037289516.1">
    <property type="nucleotide sequence ID" value="NZ_JEOB01000004.1"/>
</dbReference>
<dbReference type="InterPro" id="IPR011109">
    <property type="entry name" value="DNA_bind_recombinase_dom"/>
</dbReference>
<dbReference type="PANTHER" id="PTHR30461:SF23">
    <property type="entry name" value="DNA RECOMBINASE-RELATED"/>
    <property type="match status" value="1"/>
</dbReference>
<gene>
    <name evidence="8" type="ORF">RASY3_15145</name>
</gene>
<dbReference type="InterPro" id="IPR050639">
    <property type="entry name" value="SSR_resolvase"/>
</dbReference>
<dbReference type="InterPro" id="IPR025827">
    <property type="entry name" value="Zn_ribbon_recom_dom"/>
</dbReference>
<dbReference type="EMBL" id="JEOB01000004">
    <property type="protein sequence ID" value="EXM38598.1"/>
    <property type="molecule type" value="Genomic_DNA"/>
</dbReference>
<keyword evidence="1" id="KW-0229">DNA integration</keyword>
<dbReference type="PROSITE" id="PS51737">
    <property type="entry name" value="RECOMBINASE_DNA_BIND"/>
    <property type="match status" value="1"/>
</dbReference>
<dbReference type="Gene3D" id="3.40.50.1390">
    <property type="entry name" value="Resolvase, N-terminal catalytic domain"/>
    <property type="match status" value="1"/>
</dbReference>
<evidence type="ECO:0000256" key="3">
    <source>
        <dbReference type="ARBA" id="ARBA00023172"/>
    </source>
</evidence>
<accession>A0A011VVJ5</accession>
<name>A0A011VVJ5_RUMAL</name>
<evidence type="ECO:0000256" key="5">
    <source>
        <dbReference type="PROSITE-ProRule" id="PRU10137"/>
    </source>
</evidence>
<dbReference type="PROSITE" id="PS00397">
    <property type="entry name" value="RECOMBINASES_1"/>
    <property type="match status" value="1"/>
</dbReference>
<feature type="domain" description="Resolvase/invertase-type recombinase catalytic" evidence="6">
    <location>
        <begin position="5"/>
        <end position="153"/>
    </location>
</feature>
<protein>
    <submittedName>
        <fullName evidence="8">Resolvase</fullName>
    </submittedName>
</protein>
<evidence type="ECO:0000259" key="6">
    <source>
        <dbReference type="PROSITE" id="PS51736"/>
    </source>
</evidence>
<evidence type="ECO:0000313" key="9">
    <source>
        <dbReference type="Proteomes" id="UP000021369"/>
    </source>
</evidence>
<evidence type="ECO:0000256" key="1">
    <source>
        <dbReference type="ARBA" id="ARBA00022908"/>
    </source>
</evidence>
<evidence type="ECO:0000256" key="2">
    <source>
        <dbReference type="ARBA" id="ARBA00023125"/>
    </source>
</evidence>
<comment type="caution">
    <text evidence="8">The sequence shown here is derived from an EMBL/GenBank/DDBJ whole genome shotgun (WGS) entry which is preliminary data.</text>
</comment>
<dbReference type="GO" id="GO:0015074">
    <property type="term" value="P:DNA integration"/>
    <property type="evidence" value="ECO:0007669"/>
    <property type="project" value="UniProtKB-KW"/>
</dbReference>
<organism evidence="8 9">
    <name type="scientific">Ruminococcus albus SY3</name>
    <dbReference type="NCBI Taxonomy" id="1341156"/>
    <lineage>
        <taxon>Bacteria</taxon>
        <taxon>Bacillati</taxon>
        <taxon>Bacillota</taxon>
        <taxon>Clostridia</taxon>
        <taxon>Eubacteriales</taxon>
        <taxon>Oscillospiraceae</taxon>
        <taxon>Ruminococcus</taxon>
    </lineage>
</organism>
<dbReference type="InterPro" id="IPR038109">
    <property type="entry name" value="DNA_bind_recomb_sf"/>
</dbReference>
<keyword evidence="3" id="KW-0233">DNA recombination</keyword>
<dbReference type="InterPro" id="IPR006119">
    <property type="entry name" value="Resolv_N"/>
</dbReference>
<proteinExistence type="predicted"/>
<sequence>MKDRRTALYIRVSTDAQFEEGYSVDAQKEKLAQYCKLKDIEDYEFYIDGGWSGSNIERPEIKRLITDIKAGKINAVVVYKLDRLSRSQKDTVFLLEDVFIPNGCAFISLNENFDTSTPYGKAMIGILSVFAQLERENIRERTRMGMYERVKSGLWMGGGRVPFGYDYDREKNTLVPNEKAEQVRQIYKLYLQGYSTTQLAGMFDVSGDQHISAILDRETYLGRIRFRGEVVESCHEAIIDEETWRKVREERRRRSRGAAGDTSYLLTGLLVCGKCGAKMRYQKWGKGLKIYCYSQQKSKPSLIKDPECSNMRYDAEEVERAVIADVFEKTRSIIANGNSRKEISAEEVLKRKYDTAAGKLKRLYELYARDGEEVLLETINEYKAQLAEISSAIENEKKTKAVEAELAYKRGVLENLRGLWDEMTVAEKRRALRICIDKIVLTDEDIDIVYSV</sequence>
<evidence type="ECO:0000259" key="7">
    <source>
        <dbReference type="PROSITE" id="PS51737"/>
    </source>
</evidence>
<dbReference type="PROSITE" id="PS51736">
    <property type="entry name" value="RECOMBINASES_3"/>
    <property type="match status" value="1"/>
</dbReference>
<dbReference type="Pfam" id="PF00239">
    <property type="entry name" value="Resolvase"/>
    <property type="match status" value="1"/>
</dbReference>
<evidence type="ECO:0000256" key="4">
    <source>
        <dbReference type="PIRSR" id="PIRSR606118-50"/>
    </source>
</evidence>
<dbReference type="GO" id="GO:0003677">
    <property type="term" value="F:DNA binding"/>
    <property type="evidence" value="ECO:0007669"/>
    <property type="project" value="UniProtKB-KW"/>
</dbReference>
<dbReference type="SMART" id="SM00857">
    <property type="entry name" value="Resolvase"/>
    <property type="match status" value="1"/>
</dbReference>
<dbReference type="Gene3D" id="3.90.1750.20">
    <property type="entry name" value="Putative Large Serine Recombinase, Chain B, Domain 2"/>
    <property type="match status" value="1"/>
</dbReference>
<keyword evidence="9" id="KW-1185">Reference proteome</keyword>
<keyword evidence="2" id="KW-0238">DNA-binding</keyword>
<feature type="active site" description="O-(5'-phospho-DNA)-serine intermediate" evidence="4 5">
    <location>
        <position position="13"/>
    </location>
</feature>
<feature type="domain" description="Recombinase" evidence="7">
    <location>
        <begin position="162"/>
        <end position="257"/>
    </location>
</feature>
<dbReference type="Pfam" id="PF13408">
    <property type="entry name" value="Zn_ribbon_recom"/>
    <property type="match status" value="1"/>
</dbReference>